<evidence type="ECO:0000313" key="2">
    <source>
        <dbReference type="EMBL" id="GBN47414.1"/>
    </source>
</evidence>
<keyword evidence="3" id="KW-1185">Reference proteome</keyword>
<feature type="region of interest" description="Disordered" evidence="1">
    <location>
        <begin position="39"/>
        <end position="66"/>
    </location>
</feature>
<comment type="caution">
    <text evidence="2">The sequence shown here is derived from an EMBL/GenBank/DDBJ whole genome shotgun (WGS) entry which is preliminary data.</text>
</comment>
<feature type="region of interest" description="Disordered" evidence="1">
    <location>
        <begin position="88"/>
        <end position="119"/>
    </location>
</feature>
<dbReference type="AlphaFoldDB" id="A0A4Y2P7L9"/>
<accession>A0A4Y2P7L9</accession>
<evidence type="ECO:0000256" key="1">
    <source>
        <dbReference type="SAM" id="MobiDB-lite"/>
    </source>
</evidence>
<gene>
    <name evidence="2" type="ORF">AVEN_268889_1</name>
</gene>
<dbReference type="EMBL" id="BGPR01131715">
    <property type="protein sequence ID" value="GBN47414.1"/>
    <property type="molecule type" value="Genomic_DNA"/>
</dbReference>
<sequence>MRLLYQWGGFRPVAVPKRGRRHLGEWSLEIFRGEMRGLPCISPTTRSEEKRGNGADESIPQINSIKSNMEGEALCGRFRVVRAHLVGNGMGTEGGVGRDGERDLGYQPAGEEVGKSNGG</sequence>
<name>A0A4Y2P7L9_ARAVE</name>
<proteinExistence type="predicted"/>
<protein>
    <submittedName>
        <fullName evidence="2">Uncharacterized protein</fullName>
    </submittedName>
</protein>
<evidence type="ECO:0000313" key="3">
    <source>
        <dbReference type="Proteomes" id="UP000499080"/>
    </source>
</evidence>
<dbReference type="Proteomes" id="UP000499080">
    <property type="component" value="Unassembled WGS sequence"/>
</dbReference>
<reference evidence="2 3" key="1">
    <citation type="journal article" date="2019" name="Sci. Rep.">
        <title>Orb-weaving spider Araneus ventricosus genome elucidates the spidroin gene catalogue.</title>
        <authorList>
            <person name="Kono N."/>
            <person name="Nakamura H."/>
            <person name="Ohtoshi R."/>
            <person name="Moran D.A.P."/>
            <person name="Shinohara A."/>
            <person name="Yoshida Y."/>
            <person name="Fujiwara M."/>
            <person name="Mori M."/>
            <person name="Tomita M."/>
            <person name="Arakawa K."/>
        </authorList>
    </citation>
    <scope>NUCLEOTIDE SEQUENCE [LARGE SCALE GENOMIC DNA]</scope>
</reference>
<organism evidence="2 3">
    <name type="scientific">Araneus ventricosus</name>
    <name type="common">Orbweaver spider</name>
    <name type="synonym">Epeira ventricosa</name>
    <dbReference type="NCBI Taxonomy" id="182803"/>
    <lineage>
        <taxon>Eukaryota</taxon>
        <taxon>Metazoa</taxon>
        <taxon>Ecdysozoa</taxon>
        <taxon>Arthropoda</taxon>
        <taxon>Chelicerata</taxon>
        <taxon>Arachnida</taxon>
        <taxon>Araneae</taxon>
        <taxon>Araneomorphae</taxon>
        <taxon>Entelegynae</taxon>
        <taxon>Araneoidea</taxon>
        <taxon>Araneidae</taxon>
        <taxon>Araneus</taxon>
    </lineage>
</organism>